<dbReference type="Gene3D" id="3.30.1330.10">
    <property type="entry name" value="PurM-like, N-terminal domain"/>
    <property type="match status" value="1"/>
</dbReference>
<dbReference type="EMBL" id="LGCL01000024">
    <property type="protein sequence ID" value="KPL76931.1"/>
    <property type="molecule type" value="Genomic_DNA"/>
</dbReference>
<dbReference type="InterPro" id="IPR011854">
    <property type="entry name" value="HypE"/>
</dbReference>
<dbReference type="InterPro" id="IPR010918">
    <property type="entry name" value="PurM-like_C_dom"/>
</dbReference>
<dbReference type="STRING" id="1134406.ADN00_10075"/>
<dbReference type="Pfam" id="PF00586">
    <property type="entry name" value="AIRS"/>
    <property type="match status" value="1"/>
</dbReference>
<dbReference type="Proteomes" id="UP000050417">
    <property type="component" value="Unassembled WGS sequence"/>
</dbReference>
<comment type="similarity">
    <text evidence="1">Belongs to the HypE family.</text>
</comment>
<dbReference type="PANTHER" id="PTHR30303">
    <property type="entry name" value="HYDROGENASE ISOENZYMES FORMATION PROTEIN HYPE"/>
    <property type="match status" value="1"/>
</dbReference>
<dbReference type="PIRSF" id="PIRSF005644">
    <property type="entry name" value="Hdrgns_mtr_HypE"/>
    <property type="match status" value="1"/>
</dbReference>
<gene>
    <name evidence="4" type="ORF">ADN00_10075</name>
</gene>
<evidence type="ECO:0000313" key="5">
    <source>
        <dbReference type="Proteomes" id="UP000050417"/>
    </source>
</evidence>
<dbReference type="CDD" id="cd06061">
    <property type="entry name" value="PurM-like1"/>
    <property type="match status" value="1"/>
</dbReference>
<dbReference type="OrthoDB" id="153904at2"/>
<dbReference type="InterPro" id="IPR016188">
    <property type="entry name" value="PurM-like_N"/>
</dbReference>
<feature type="domain" description="PurM-like C-terminal" evidence="3">
    <location>
        <begin position="151"/>
        <end position="306"/>
    </location>
</feature>
<evidence type="ECO:0000313" key="4">
    <source>
        <dbReference type="EMBL" id="KPL76931.1"/>
    </source>
</evidence>
<organism evidence="4 5">
    <name type="scientific">Ornatilinea apprima</name>
    <dbReference type="NCBI Taxonomy" id="1134406"/>
    <lineage>
        <taxon>Bacteria</taxon>
        <taxon>Bacillati</taxon>
        <taxon>Chloroflexota</taxon>
        <taxon>Anaerolineae</taxon>
        <taxon>Anaerolineales</taxon>
        <taxon>Anaerolineaceae</taxon>
        <taxon>Ornatilinea</taxon>
    </lineage>
</organism>
<accession>A0A0P6Y5P8</accession>
<dbReference type="Pfam" id="PF02769">
    <property type="entry name" value="AIRS_C"/>
    <property type="match status" value="1"/>
</dbReference>
<dbReference type="InterPro" id="IPR036676">
    <property type="entry name" value="PurM-like_C_sf"/>
</dbReference>
<dbReference type="SUPFAM" id="SSF55326">
    <property type="entry name" value="PurM N-terminal domain-like"/>
    <property type="match status" value="1"/>
</dbReference>
<dbReference type="InterPro" id="IPR036921">
    <property type="entry name" value="PurM-like_N_sf"/>
</dbReference>
<dbReference type="GO" id="GO:0051604">
    <property type="term" value="P:protein maturation"/>
    <property type="evidence" value="ECO:0007669"/>
    <property type="project" value="TreeGrafter"/>
</dbReference>
<dbReference type="AlphaFoldDB" id="A0A0P6Y5P8"/>
<dbReference type="RefSeq" id="WP_075062874.1">
    <property type="nucleotide sequence ID" value="NZ_LGCL01000024.1"/>
</dbReference>
<sequence length="334" mass="36072">MSKFSLEVLERYVHPFIQNNDPDVILGSVFGEDVAITRVHEGVLVSHVDPIVGAVKDIGWLAVHVACNDIATSGTPPRWILVLVLVPRREDEHLLEEIMRDASRAAAELGVTIIGGHSGYSSNLARPLVAVTALGTITDLQPVQTRGARLGDHVLITKGVALEGTAILANDFSDTAIELGLNQADLEAARQLMKSVSIVPEALILAKHGATSMHDVTRGGLLETLLEMAKLSQVKILVEEGQISLSPIVERFAKAFDFNPLKMISSGTLAATVPPGQVEAASEQLRQAGISFSDIGQIVAGEGVQINHGETMRLYHDIHCEEDELARIWELYPR</sequence>
<reference evidence="4 5" key="1">
    <citation type="submission" date="2015-07" db="EMBL/GenBank/DDBJ databases">
        <title>Genome sequence of Ornatilinea apprima DSM 23815.</title>
        <authorList>
            <person name="Hemp J."/>
            <person name="Ward L.M."/>
            <person name="Pace L.A."/>
            <person name="Fischer W.W."/>
        </authorList>
    </citation>
    <scope>NUCLEOTIDE SEQUENCE [LARGE SCALE GENOMIC DNA]</scope>
    <source>
        <strain evidence="4 5">P3M-1</strain>
    </source>
</reference>
<keyword evidence="5" id="KW-1185">Reference proteome</keyword>
<protein>
    <submittedName>
        <fullName evidence="4">Hydrogenase expression/formation protein HypE</fullName>
    </submittedName>
</protein>
<evidence type="ECO:0000259" key="2">
    <source>
        <dbReference type="Pfam" id="PF00586"/>
    </source>
</evidence>
<feature type="domain" description="PurM-like N-terminal" evidence="2">
    <location>
        <begin position="31"/>
        <end position="137"/>
    </location>
</feature>
<dbReference type="PANTHER" id="PTHR30303:SF4">
    <property type="entry name" value="HYDROGENASE EXPRESSION_FORMATION PROTEIN HYPE"/>
    <property type="match status" value="1"/>
</dbReference>
<evidence type="ECO:0000256" key="1">
    <source>
        <dbReference type="ARBA" id="ARBA00006243"/>
    </source>
</evidence>
<proteinExistence type="inferred from homology"/>
<name>A0A0P6Y5P8_9CHLR</name>
<evidence type="ECO:0000259" key="3">
    <source>
        <dbReference type="Pfam" id="PF02769"/>
    </source>
</evidence>
<dbReference type="SUPFAM" id="SSF56042">
    <property type="entry name" value="PurM C-terminal domain-like"/>
    <property type="match status" value="1"/>
</dbReference>
<comment type="caution">
    <text evidence="4">The sequence shown here is derived from an EMBL/GenBank/DDBJ whole genome shotgun (WGS) entry which is preliminary data.</text>
</comment>
<dbReference type="Gene3D" id="3.90.650.10">
    <property type="entry name" value="PurM-like C-terminal domain"/>
    <property type="match status" value="1"/>
</dbReference>